<organism evidence="1 2">
    <name type="scientific">Dentiscutata heterogama</name>
    <dbReference type="NCBI Taxonomy" id="1316150"/>
    <lineage>
        <taxon>Eukaryota</taxon>
        <taxon>Fungi</taxon>
        <taxon>Fungi incertae sedis</taxon>
        <taxon>Mucoromycota</taxon>
        <taxon>Glomeromycotina</taxon>
        <taxon>Glomeromycetes</taxon>
        <taxon>Diversisporales</taxon>
        <taxon>Gigasporaceae</taxon>
        <taxon>Dentiscutata</taxon>
    </lineage>
</organism>
<dbReference type="Proteomes" id="UP000789702">
    <property type="component" value="Unassembled WGS sequence"/>
</dbReference>
<gene>
    <name evidence="1" type="ORF">DHETER_LOCUS6663</name>
</gene>
<name>A0ACA9MGY9_9GLOM</name>
<evidence type="ECO:0000313" key="2">
    <source>
        <dbReference type="Proteomes" id="UP000789702"/>
    </source>
</evidence>
<keyword evidence="2" id="KW-1185">Reference proteome</keyword>
<reference evidence="1" key="1">
    <citation type="submission" date="2021-06" db="EMBL/GenBank/DDBJ databases">
        <authorList>
            <person name="Kallberg Y."/>
            <person name="Tangrot J."/>
            <person name="Rosling A."/>
        </authorList>
    </citation>
    <scope>NUCLEOTIDE SEQUENCE</scope>
    <source>
        <strain evidence="1">IL203A</strain>
    </source>
</reference>
<proteinExistence type="predicted"/>
<feature type="non-terminal residue" evidence="1">
    <location>
        <position position="1"/>
    </location>
</feature>
<protein>
    <submittedName>
        <fullName evidence="1">2053_t:CDS:1</fullName>
    </submittedName>
</protein>
<dbReference type="EMBL" id="CAJVPU010008614">
    <property type="protein sequence ID" value="CAG8585894.1"/>
    <property type="molecule type" value="Genomic_DNA"/>
</dbReference>
<comment type="caution">
    <text evidence="1">The sequence shown here is derived from an EMBL/GenBank/DDBJ whole genome shotgun (WGS) entry which is preliminary data.</text>
</comment>
<sequence>AKMPEIITEPTPINIEPIVSVNNDCPESGKSNGEIPNQVLCVINSGRLNCFINDPIINDTIPALLTLIKAIVVLLKPSVV</sequence>
<evidence type="ECO:0000313" key="1">
    <source>
        <dbReference type="EMBL" id="CAG8585894.1"/>
    </source>
</evidence>
<accession>A0ACA9MGY9</accession>